<dbReference type="Pfam" id="PF00481">
    <property type="entry name" value="PP2C"/>
    <property type="match status" value="1"/>
</dbReference>
<feature type="region of interest" description="Disordered" evidence="1">
    <location>
        <begin position="23"/>
        <end position="51"/>
    </location>
</feature>
<sequence length="518" mass="55628">MLSRRLLNRGQQCRPLLTAINKPSRASHASRFNSSGGSGGGGPSSGPTSRPGISLSAGLLVGAGATWAYRESAGAPAAAKLPGTTARTEPGVVPNLDDHHGWRDDEVSYTPAPSAEDVTKMLNEGAHSYAAGTVSSVANYDVAQLASNSPCEDAYLHGRFSNPWGSSSGNKQEGEDWMAWAVFDGHCGWQTSALLTKQLMPFVKKALLDIGNKNPTEAEINQALQTAFTRLDDMLITSAQATIEGNHSFPDKIRRLEPGFAGSCALLALYNPTTKSLHIASTGDCRAVVGSKNADNTWAATFETVDQTGANEDEKDRIRKQFPDEPQILAGGRIWGMQPARTFGDGGWKWDKDLRARLRKEYNATALPSSVRYSGYKTGPYLTALPVVSTVKLPEAPSFMILATDGLWDTMSSEEAVDLVGRWCDWKKKGIKPSSSSSTSTTGKQSSPTVFGDIACRYDNDFSAFQDSNNAAVHLMRNGLGGARDEIVRGALAFTSPAARYIRDDMTVQVVFFGDNKG</sequence>
<gene>
    <name evidence="3" type="ORF">PGQ11_003281</name>
</gene>
<dbReference type="InterPro" id="IPR001932">
    <property type="entry name" value="PPM-type_phosphatase-like_dom"/>
</dbReference>
<accession>A0ABR2J5R7</accession>
<dbReference type="InterPro" id="IPR015655">
    <property type="entry name" value="PP2C"/>
</dbReference>
<protein>
    <submittedName>
        <fullName evidence="3">Phosphatase 2C-like domain-containing protein</fullName>
    </submittedName>
</protein>
<proteinExistence type="predicted"/>
<dbReference type="PANTHER" id="PTHR13832">
    <property type="entry name" value="PROTEIN PHOSPHATASE 2C"/>
    <property type="match status" value="1"/>
</dbReference>
<name>A0ABR2J5R7_9PEZI</name>
<evidence type="ECO:0000259" key="2">
    <source>
        <dbReference type="PROSITE" id="PS51746"/>
    </source>
</evidence>
<reference evidence="3 4" key="1">
    <citation type="journal article" date="2024" name="IMA Fungus">
        <title>Apiospora arundinis, a panoply of carbohydrate-active enzymes and secondary metabolites.</title>
        <authorList>
            <person name="Sorensen T."/>
            <person name="Petersen C."/>
            <person name="Muurmann A.T."/>
            <person name="Christiansen J.V."/>
            <person name="Brundto M.L."/>
            <person name="Overgaard C.K."/>
            <person name="Boysen A.T."/>
            <person name="Wollenberg R.D."/>
            <person name="Larsen T.O."/>
            <person name="Sorensen J.L."/>
            <person name="Nielsen K.L."/>
            <person name="Sondergaard T.E."/>
        </authorList>
    </citation>
    <scope>NUCLEOTIDE SEQUENCE [LARGE SCALE GENOMIC DNA]</scope>
    <source>
        <strain evidence="3 4">AAU 773</strain>
    </source>
</reference>
<dbReference type="CDD" id="cd00143">
    <property type="entry name" value="PP2Cc"/>
    <property type="match status" value="1"/>
</dbReference>
<dbReference type="PROSITE" id="PS51746">
    <property type="entry name" value="PPM_2"/>
    <property type="match status" value="1"/>
</dbReference>
<dbReference type="Proteomes" id="UP001390339">
    <property type="component" value="Unassembled WGS sequence"/>
</dbReference>
<keyword evidence="4" id="KW-1185">Reference proteome</keyword>
<evidence type="ECO:0000313" key="4">
    <source>
        <dbReference type="Proteomes" id="UP001390339"/>
    </source>
</evidence>
<evidence type="ECO:0000313" key="3">
    <source>
        <dbReference type="EMBL" id="KAK8872767.1"/>
    </source>
</evidence>
<comment type="caution">
    <text evidence="3">The sequence shown here is derived from an EMBL/GenBank/DDBJ whole genome shotgun (WGS) entry which is preliminary data.</text>
</comment>
<feature type="region of interest" description="Disordered" evidence="1">
    <location>
        <begin position="80"/>
        <end position="101"/>
    </location>
</feature>
<dbReference type="SMART" id="SM00332">
    <property type="entry name" value="PP2Cc"/>
    <property type="match status" value="1"/>
</dbReference>
<dbReference type="PANTHER" id="PTHR13832:SF792">
    <property type="entry name" value="GM14286P"/>
    <property type="match status" value="1"/>
</dbReference>
<dbReference type="EMBL" id="JAPCWZ010000003">
    <property type="protein sequence ID" value="KAK8872767.1"/>
    <property type="molecule type" value="Genomic_DNA"/>
</dbReference>
<organism evidence="3 4">
    <name type="scientific">Apiospora arundinis</name>
    <dbReference type="NCBI Taxonomy" id="335852"/>
    <lineage>
        <taxon>Eukaryota</taxon>
        <taxon>Fungi</taxon>
        <taxon>Dikarya</taxon>
        <taxon>Ascomycota</taxon>
        <taxon>Pezizomycotina</taxon>
        <taxon>Sordariomycetes</taxon>
        <taxon>Xylariomycetidae</taxon>
        <taxon>Amphisphaeriales</taxon>
        <taxon>Apiosporaceae</taxon>
        <taxon>Apiospora</taxon>
    </lineage>
</organism>
<feature type="domain" description="PPM-type phosphatase" evidence="2">
    <location>
        <begin position="156"/>
        <end position="513"/>
    </location>
</feature>
<dbReference type="Gene3D" id="3.60.40.10">
    <property type="entry name" value="PPM-type phosphatase domain"/>
    <property type="match status" value="1"/>
</dbReference>
<evidence type="ECO:0000256" key="1">
    <source>
        <dbReference type="SAM" id="MobiDB-lite"/>
    </source>
</evidence>
<dbReference type="InterPro" id="IPR036457">
    <property type="entry name" value="PPM-type-like_dom_sf"/>
</dbReference>
<dbReference type="SUPFAM" id="SSF81606">
    <property type="entry name" value="PP2C-like"/>
    <property type="match status" value="1"/>
</dbReference>